<sequence>MIKICYIIPLLAVLFSFCSPKKAQFETNELIGVWSGLLFQTESKYDSLILSPASDPTEARLYSKGKETVHYIIKKGTDLNFKDSSGFRFDAFLTQNEKTLHGMLTHDLWAQSLNFQKKGKQWTAKIHKPEIIDTDYLVYLEFYKDSAGAVQANIQSNKENRELHFTIDEVLIEGNHIDFNITNDRFGISAEYNTEKRNISLTYGNAGGKREIQLEKLNDDQLEGYLPRSPHENYVYEIPKAPDSTMQTASLEDVGINKSLLDLMDPKNNKNLEHIHSILITKNGKLVFEEYFHGYNREYLHDVRSAFKSLASLVVGKAMMLNHELKVENVILDYYPEYDINDGQKKNITVHHALTMSTGLQLEDEDKMQWEHDDWVGYKLNLPMEHETGTVYEYSSGGSNLLTEVIQKSVDTYLPLFFYEELLLPMEIYNFQMLTSPQGRGYLAGSFYMRPIDFTKFGLLVLNKGAWNGEPLISESWIKKSTTPHIKGSWPKNSDYGYLWRLLEREVGGKQMKTIEAWGNGGQFLIIIPEIEMTITMTGGNYNLFPDMEDRPFSIVNKYILPAVQLK</sequence>
<reference evidence="3 4" key="2">
    <citation type="journal article" date="2012" name="Stand. Genomic Sci.">
        <title>Complete genome sequence of the facultatively anaerobic, appendaged bacterium Muricauda ruestringensis type strain (B1(T)).</title>
        <authorList>
            <person name="Huntemann M."/>
            <person name="Teshima H."/>
            <person name="Lapidus A."/>
            <person name="Nolan M."/>
            <person name="Lucas S."/>
            <person name="Hammon N."/>
            <person name="Deshpande S."/>
            <person name="Cheng J.F."/>
            <person name="Tapia R."/>
            <person name="Goodwin L.A."/>
            <person name="Pitluck S."/>
            <person name="Liolios K."/>
            <person name="Pagani I."/>
            <person name="Ivanova N."/>
            <person name="Mavromatis K."/>
            <person name="Mikhailova N."/>
            <person name="Pati A."/>
            <person name="Chen A."/>
            <person name="Palaniappan K."/>
            <person name="Land M."/>
            <person name="Hauser L."/>
            <person name="Pan C."/>
            <person name="Brambilla E.M."/>
            <person name="Rohde M."/>
            <person name="Spring S."/>
            <person name="Goker M."/>
            <person name="Detter J.C."/>
            <person name="Bristow J."/>
            <person name="Eisen J.A."/>
            <person name="Markowitz V."/>
            <person name="Hugenholtz P."/>
            <person name="Kyrpides N.C."/>
            <person name="Klenk H.P."/>
            <person name="Woyke T."/>
        </authorList>
    </citation>
    <scope>NUCLEOTIDE SEQUENCE [LARGE SCALE GENOMIC DNA]</scope>
    <source>
        <strain evidence="4">DSM 13258 / LMG 19739 / B1</strain>
    </source>
</reference>
<dbReference type="HOGENOM" id="CLU_480455_0_0_10"/>
<feature type="chain" id="PRO_5003434815" evidence="1">
    <location>
        <begin position="24"/>
        <end position="567"/>
    </location>
</feature>
<evidence type="ECO:0000259" key="2">
    <source>
        <dbReference type="Pfam" id="PF00144"/>
    </source>
</evidence>
<organism evidence="3 4">
    <name type="scientific">Allomuricauda ruestringensis (strain DSM 13258 / CIP 107369 / LMG 19739 / B1)</name>
    <name type="common">Muricauda ruestringensis</name>
    <dbReference type="NCBI Taxonomy" id="886377"/>
    <lineage>
        <taxon>Bacteria</taxon>
        <taxon>Pseudomonadati</taxon>
        <taxon>Bacteroidota</taxon>
        <taxon>Flavobacteriia</taxon>
        <taxon>Flavobacteriales</taxon>
        <taxon>Flavobacteriaceae</taxon>
        <taxon>Flagellimonas</taxon>
    </lineage>
</organism>
<dbReference type="RefSeq" id="WP_014033816.1">
    <property type="nucleotide sequence ID" value="NC_015945.1"/>
</dbReference>
<evidence type="ECO:0000313" key="4">
    <source>
        <dbReference type="Proteomes" id="UP000008908"/>
    </source>
</evidence>
<dbReference type="InterPro" id="IPR001466">
    <property type="entry name" value="Beta-lactam-related"/>
</dbReference>
<dbReference type="EMBL" id="CP002999">
    <property type="protein sequence ID" value="AEM71535.1"/>
    <property type="molecule type" value="Genomic_DNA"/>
</dbReference>
<feature type="domain" description="Beta-lactamase-related" evidence="2">
    <location>
        <begin position="277"/>
        <end position="537"/>
    </location>
</feature>
<dbReference type="OrthoDB" id="9773047at2"/>
<dbReference type="Pfam" id="PF00144">
    <property type="entry name" value="Beta-lactamase"/>
    <property type="match status" value="1"/>
</dbReference>
<protein>
    <submittedName>
        <fullName evidence="3">Beta-lactamase</fullName>
    </submittedName>
</protein>
<accession>G2PPV7</accession>
<dbReference type="InterPro" id="IPR050789">
    <property type="entry name" value="Diverse_Enzym_Activities"/>
</dbReference>
<dbReference type="PANTHER" id="PTHR43283:SF7">
    <property type="entry name" value="BETA-LACTAMASE-RELATED DOMAIN-CONTAINING PROTEIN"/>
    <property type="match status" value="1"/>
</dbReference>
<dbReference type="InterPro" id="IPR012338">
    <property type="entry name" value="Beta-lactam/transpept-like"/>
</dbReference>
<feature type="signal peptide" evidence="1">
    <location>
        <begin position="1"/>
        <end position="23"/>
    </location>
</feature>
<dbReference type="Proteomes" id="UP000008908">
    <property type="component" value="Chromosome"/>
</dbReference>
<name>G2PPV7_ALLRU</name>
<keyword evidence="4" id="KW-1185">Reference proteome</keyword>
<dbReference type="eggNOG" id="COG1680">
    <property type="taxonomic scope" value="Bacteria"/>
</dbReference>
<dbReference type="SUPFAM" id="SSF56601">
    <property type="entry name" value="beta-lactamase/transpeptidase-like"/>
    <property type="match status" value="1"/>
</dbReference>
<gene>
    <name evidence="3" type="ordered locus">Murru_2497</name>
</gene>
<proteinExistence type="predicted"/>
<dbReference type="AlphaFoldDB" id="G2PPV7"/>
<evidence type="ECO:0000313" key="3">
    <source>
        <dbReference type="EMBL" id="AEM71535.1"/>
    </source>
</evidence>
<keyword evidence="1" id="KW-0732">Signal</keyword>
<dbReference type="PANTHER" id="PTHR43283">
    <property type="entry name" value="BETA-LACTAMASE-RELATED"/>
    <property type="match status" value="1"/>
</dbReference>
<evidence type="ECO:0000256" key="1">
    <source>
        <dbReference type="SAM" id="SignalP"/>
    </source>
</evidence>
<dbReference type="STRING" id="886377.Murru_2497"/>
<dbReference type="KEGG" id="mrs:Murru_2497"/>
<dbReference type="Gene3D" id="3.40.710.10">
    <property type="entry name" value="DD-peptidase/beta-lactamase superfamily"/>
    <property type="match status" value="1"/>
</dbReference>
<reference evidence="4" key="1">
    <citation type="submission" date="2011-08" db="EMBL/GenBank/DDBJ databases">
        <title>The complete genome of Muricauda ruestringensis DSM 13258.</title>
        <authorList>
            <person name="Lucas S."/>
            <person name="Han J."/>
            <person name="Lapidus A."/>
            <person name="Bruce D."/>
            <person name="Goodwin L."/>
            <person name="Pitluck S."/>
            <person name="Peters L."/>
            <person name="Kyrpides N."/>
            <person name="Mavromatis K."/>
            <person name="Ivanova N."/>
            <person name="Ovchinnikova G."/>
            <person name="Teshima H."/>
            <person name="Detter J.C."/>
            <person name="Tapia R."/>
            <person name="Han C."/>
            <person name="Land M."/>
            <person name="Hauser L."/>
            <person name="Markowitz V."/>
            <person name="Cheng J.-F."/>
            <person name="Hugenholtz P."/>
            <person name="Woyke T."/>
            <person name="Wu D."/>
            <person name="Spring S."/>
            <person name="Schroeder M."/>
            <person name="Brambilla E."/>
            <person name="Klenk H.-P."/>
            <person name="Eisen J.A."/>
        </authorList>
    </citation>
    <scope>NUCLEOTIDE SEQUENCE [LARGE SCALE GENOMIC DNA]</scope>
    <source>
        <strain evidence="4">DSM 13258 / LMG 19739 / B1</strain>
    </source>
</reference>